<keyword evidence="1 2" id="KW-0694">RNA-binding</keyword>
<evidence type="ECO:0000313" key="5">
    <source>
        <dbReference type="EMBL" id="CAF9908637.1"/>
    </source>
</evidence>
<feature type="compositionally biased region" description="Basic residues" evidence="3">
    <location>
        <begin position="139"/>
        <end position="152"/>
    </location>
</feature>
<dbReference type="InterPro" id="IPR012677">
    <property type="entry name" value="Nucleotide-bd_a/b_plait_sf"/>
</dbReference>
<feature type="compositionally biased region" description="Basic residues" evidence="3">
    <location>
        <begin position="222"/>
        <end position="232"/>
    </location>
</feature>
<comment type="caution">
    <text evidence="5">The sequence shown here is derived from an EMBL/GenBank/DDBJ whole genome shotgun (WGS) entry which is preliminary data.</text>
</comment>
<proteinExistence type="predicted"/>
<dbReference type="InterPro" id="IPR051847">
    <property type="entry name" value="RNA_proc/Spliceosome_comp"/>
</dbReference>
<dbReference type="Pfam" id="PF00076">
    <property type="entry name" value="RRM_1"/>
    <property type="match status" value="1"/>
</dbReference>
<dbReference type="SUPFAM" id="SSF54928">
    <property type="entry name" value="RNA-binding domain, RBD"/>
    <property type="match status" value="1"/>
</dbReference>
<feature type="region of interest" description="Disordered" evidence="3">
    <location>
        <begin position="114"/>
        <end position="232"/>
    </location>
</feature>
<evidence type="ECO:0000256" key="3">
    <source>
        <dbReference type="SAM" id="MobiDB-lite"/>
    </source>
</evidence>
<evidence type="ECO:0000256" key="2">
    <source>
        <dbReference type="PROSITE-ProRule" id="PRU00176"/>
    </source>
</evidence>
<gene>
    <name evidence="5" type="ORF">GOMPHAMPRED_006229</name>
</gene>
<feature type="compositionally biased region" description="Basic and acidic residues" evidence="3">
    <location>
        <begin position="153"/>
        <end position="185"/>
    </location>
</feature>
<dbReference type="Gene3D" id="3.30.70.330">
    <property type="match status" value="1"/>
</dbReference>
<dbReference type="PROSITE" id="PS50102">
    <property type="entry name" value="RRM"/>
    <property type="match status" value="1"/>
</dbReference>
<dbReference type="AlphaFoldDB" id="A0A8H3EMH1"/>
<dbReference type="GO" id="GO:0000398">
    <property type="term" value="P:mRNA splicing, via spliceosome"/>
    <property type="evidence" value="ECO:0007669"/>
    <property type="project" value="InterPro"/>
</dbReference>
<accession>A0A8H3EMH1</accession>
<dbReference type="GO" id="GO:0005686">
    <property type="term" value="C:U2 snRNP"/>
    <property type="evidence" value="ECO:0007669"/>
    <property type="project" value="TreeGrafter"/>
</dbReference>
<dbReference type="InterPro" id="IPR045844">
    <property type="entry name" value="RRM_Ist3-like"/>
</dbReference>
<dbReference type="GO" id="GO:0071013">
    <property type="term" value="C:catalytic step 2 spliceosome"/>
    <property type="evidence" value="ECO:0007669"/>
    <property type="project" value="TreeGrafter"/>
</dbReference>
<protein>
    <recommendedName>
        <fullName evidence="4">RRM domain-containing protein</fullName>
    </recommendedName>
</protein>
<name>A0A8H3EMH1_9LECA</name>
<evidence type="ECO:0000256" key="1">
    <source>
        <dbReference type="ARBA" id="ARBA00022884"/>
    </source>
</evidence>
<dbReference type="PANTHER" id="PTHR45880:SF1">
    <property type="entry name" value="RNA-BINDING MOTIF PROTEIN, X-LINKED 2"/>
    <property type="match status" value="1"/>
</dbReference>
<dbReference type="InterPro" id="IPR000504">
    <property type="entry name" value="RRM_dom"/>
</dbReference>
<feature type="compositionally biased region" description="Basic residues" evidence="3">
    <location>
        <begin position="186"/>
        <end position="205"/>
    </location>
</feature>
<dbReference type="Proteomes" id="UP000664169">
    <property type="component" value="Unassembled WGS sequence"/>
</dbReference>
<dbReference type="GO" id="GO:0071011">
    <property type="term" value="C:precatalytic spliceosome"/>
    <property type="evidence" value="ECO:0007669"/>
    <property type="project" value="TreeGrafter"/>
</dbReference>
<evidence type="ECO:0000313" key="6">
    <source>
        <dbReference type="Proteomes" id="UP000664169"/>
    </source>
</evidence>
<dbReference type="PANTHER" id="PTHR45880">
    <property type="entry name" value="RNA-BINDING MOTIF PROTEIN, X-LINKED 2"/>
    <property type="match status" value="1"/>
</dbReference>
<keyword evidence="6" id="KW-1185">Reference proteome</keyword>
<evidence type="ECO:0000259" key="4">
    <source>
        <dbReference type="PROSITE" id="PS50102"/>
    </source>
</evidence>
<organism evidence="5 6">
    <name type="scientific">Gomphillus americanus</name>
    <dbReference type="NCBI Taxonomy" id="1940652"/>
    <lineage>
        <taxon>Eukaryota</taxon>
        <taxon>Fungi</taxon>
        <taxon>Dikarya</taxon>
        <taxon>Ascomycota</taxon>
        <taxon>Pezizomycotina</taxon>
        <taxon>Lecanoromycetes</taxon>
        <taxon>OSLEUM clade</taxon>
        <taxon>Ostropomycetidae</taxon>
        <taxon>Ostropales</taxon>
        <taxon>Graphidaceae</taxon>
        <taxon>Gomphilloideae</taxon>
        <taxon>Gomphillus</taxon>
    </lineage>
</organism>
<feature type="domain" description="RRM" evidence="4">
    <location>
        <begin position="33"/>
        <end position="111"/>
    </location>
</feature>
<reference evidence="5" key="1">
    <citation type="submission" date="2021-03" db="EMBL/GenBank/DDBJ databases">
        <authorList>
            <person name="Tagirdzhanova G."/>
        </authorList>
    </citation>
    <scope>NUCLEOTIDE SEQUENCE</scope>
</reference>
<dbReference type="GO" id="GO:0003723">
    <property type="term" value="F:RNA binding"/>
    <property type="evidence" value="ECO:0007669"/>
    <property type="project" value="UniProtKB-UniRule"/>
</dbReference>
<dbReference type="InterPro" id="IPR035979">
    <property type="entry name" value="RBD_domain_sf"/>
</dbReference>
<feature type="compositionally biased region" description="Basic and acidic residues" evidence="3">
    <location>
        <begin position="126"/>
        <end position="138"/>
    </location>
</feature>
<dbReference type="SMART" id="SM00360">
    <property type="entry name" value="RRM"/>
    <property type="match status" value="1"/>
</dbReference>
<dbReference type="CDD" id="cd12411">
    <property type="entry name" value="RRM_ist3_like"/>
    <property type="match status" value="1"/>
</dbReference>
<dbReference type="EMBL" id="CAJPDQ010000004">
    <property type="protein sequence ID" value="CAF9908637.1"/>
    <property type="molecule type" value="Genomic_DNA"/>
</dbReference>
<dbReference type="OrthoDB" id="2573941at2759"/>
<sequence length="232" mass="27842">MNTIRQIQALNKRELENVVPPSASWHTDYRDTAYVYIGGLSFDLTEGDIVTIFSQFGEPVWLKLARDKETGKSKGFAWLKYEDQRSTDLAVDNLGGVTILGRIVRVDHARYTKKNEDEDETEFDVAFEKPEQDKDSDRRHHRREHRKHRSKDKRLSDRPHKQINDELERSDEDPMKDYLAKEESKRHQKRRSRERRGSRERHRNRERAERHYADDEDERPSHTHRRHRSSRD</sequence>